<sequence>MLHVGLDLSRTRLDVHVMDQTGTSVAVTTAAPDAGGLTSLAYRLGEFGQPITAVIESMNGARFIHDQLELRGWTVEIADAVKVK</sequence>
<gene>
    <name evidence="1" type="ORF">SAMN05660350_04301</name>
</gene>
<dbReference type="AlphaFoldDB" id="A0A1M7UYE5"/>
<accession>A0A1M7UYE5</accession>
<organism evidence="1 2">
    <name type="scientific">Geodermatophilus obscurus</name>
    <dbReference type="NCBI Taxonomy" id="1861"/>
    <lineage>
        <taxon>Bacteria</taxon>
        <taxon>Bacillati</taxon>
        <taxon>Actinomycetota</taxon>
        <taxon>Actinomycetes</taxon>
        <taxon>Geodermatophilales</taxon>
        <taxon>Geodermatophilaceae</taxon>
        <taxon>Geodermatophilus</taxon>
    </lineage>
</organism>
<evidence type="ECO:0000313" key="1">
    <source>
        <dbReference type="EMBL" id="SHN87984.1"/>
    </source>
</evidence>
<reference evidence="1 2" key="1">
    <citation type="submission" date="2016-12" db="EMBL/GenBank/DDBJ databases">
        <authorList>
            <person name="Song W.-J."/>
            <person name="Kurnit D.M."/>
        </authorList>
    </citation>
    <scope>NUCLEOTIDE SEQUENCE [LARGE SCALE GENOMIC DNA]</scope>
    <source>
        <strain evidence="1 2">DSM 43162</strain>
    </source>
</reference>
<name>A0A1M7UYE5_9ACTN</name>
<evidence type="ECO:0000313" key="2">
    <source>
        <dbReference type="Proteomes" id="UP000184428"/>
    </source>
</evidence>
<dbReference type="EMBL" id="FRDM01000038">
    <property type="protein sequence ID" value="SHN87984.1"/>
    <property type="molecule type" value="Genomic_DNA"/>
</dbReference>
<evidence type="ECO:0008006" key="3">
    <source>
        <dbReference type="Google" id="ProtNLM"/>
    </source>
</evidence>
<proteinExistence type="predicted"/>
<dbReference type="Proteomes" id="UP000184428">
    <property type="component" value="Unassembled WGS sequence"/>
</dbReference>
<feature type="non-terminal residue" evidence="1">
    <location>
        <position position="84"/>
    </location>
</feature>
<protein>
    <recommendedName>
        <fullName evidence="3">Transposase</fullName>
    </recommendedName>
</protein>